<dbReference type="InterPro" id="IPR029063">
    <property type="entry name" value="SAM-dependent_MTases_sf"/>
</dbReference>
<dbReference type="EMBL" id="JACXAE010000039">
    <property type="protein sequence ID" value="MBD2772388.1"/>
    <property type="molecule type" value="Genomic_DNA"/>
</dbReference>
<dbReference type="SUPFAM" id="SSF53335">
    <property type="entry name" value="S-adenosyl-L-methionine-dependent methyltransferases"/>
    <property type="match status" value="1"/>
</dbReference>
<dbReference type="AlphaFoldDB" id="A0A8J6XEQ5"/>
<dbReference type="RefSeq" id="WP_190826875.1">
    <property type="nucleotide sequence ID" value="NZ_CAWPPI010000039.1"/>
</dbReference>
<gene>
    <name evidence="1" type="ORF">ICL16_09945</name>
</gene>
<dbReference type="Pfam" id="PF13578">
    <property type="entry name" value="Methyltransf_24"/>
    <property type="match status" value="1"/>
</dbReference>
<accession>A0A8J6XEQ5</accession>
<dbReference type="GO" id="GO:0032259">
    <property type="term" value="P:methylation"/>
    <property type="evidence" value="ECO:0007669"/>
    <property type="project" value="UniProtKB-KW"/>
</dbReference>
<sequence length="226" mass="25593">MRNDPFAIKQYPKWHPIRLAFTAKARILETEAKRNFQKYELPEKIIPHLPPVPEVDFTNTAVTPVQIQHLLYALSLTEHLTDTVVVEIGCYRGVTTQILAASTNRKVIAVDPYIGYGGSEEDYRHFQKNTCELPNVIHERKTSGEAAKTWKYNPASLVFIDAVHDYVNTSFDIDTWSSLMVKGGVLACHDTDQDCFAGTRKAVFEFSYFADQFAHPNNLTLLSLKG</sequence>
<evidence type="ECO:0000313" key="1">
    <source>
        <dbReference type="EMBL" id="MBD2772388.1"/>
    </source>
</evidence>
<evidence type="ECO:0000313" key="2">
    <source>
        <dbReference type="Proteomes" id="UP000629098"/>
    </source>
</evidence>
<dbReference type="Gene3D" id="3.40.50.150">
    <property type="entry name" value="Vaccinia Virus protein VP39"/>
    <property type="match status" value="1"/>
</dbReference>
<dbReference type="Proteomes" id="UP000629098">
    <property type="component" value="Unassembled WGS sequence"/>
</dbReference>
<keyword evidence="1" id="KW-0808">Transferase</keyword>
<dbReference type="GO" id="GO:0008168">
    <property type="term" value="F:methyltransferase activity"/>
    <property type="evidence" value="ECO:0007669"/>
    <property type="project" value="UniProtKB-KW"/>
</dbReference>
<dbReference type="CDD" id="cd02440">
    <property type="entry name" value="AdoMet_MTases"/>
    <property type="match status" value="1"/>
</dbReference>
<organism evidence="1 2">
    <name type="scientific">Iningainema tapete BLCC-T55</name>
    <dbReference type="NCBI Taxonomy" id="2748662"/>
    <lineage>
        <taxon>Bacteria</taxon>
        <taxon>Bacillati</taxon>
        <taxon>Cyanobacteriota</taxon>
        <taxon>Cyanophyceae</taxon>
        <taxon>Nostocales</taxon>
        <taxon>Scytonemataceae</taxon>
        <taxon>Iningainema tapete</taxon>
    </lineage>
</organism>
<keyword evidence="1" id="KW-0489">Methyltransferase</keyword>
<proteinExistence type="predicted"/>
<keyword evidence="2" id="KW-1185">Reference proteome</keyword>
<reference evidence="1" key="1">
    <citation type="submission" date="2020-09" db="EMBL/GenBank/DDBJ databases">
        <title>Iningainema tapete sp. nov. (Scytonemataceae, Cyanobacteria) from greenhouses in central Florida (USA) produces two types of nodularin with biosynthetic potential for microcystin-LR and anabaenopeptins.</title>
        <authorList>
            <person name="Berthold D.E."/>
            <person name="Lefler F.W."/>
            <person name="Huang I.-S."/>
            <person name="Abdulla H."/>
            <person name="Zimba P.V."/>
            <person name="Laughinghouse H.D. IV."/>
        </authorList>
    </citation>
    <scope>NUCLEOTIDE SEQUENCE</scope>
    <source>
        <strain evidence="1">BLCCT55</strain>
    </source>
</reference>
<protein>
    <submittedName>
        <fullName evidence="1">Class I SAM-dependent methyltransferase</fullName>
    </submittedName>
</protein>
<comment type="caution">
    <text evidence="1">The sequence shown here is derived from an EMBL/GenBank/DDBJ whole genome shotgun (WGS) entry which is preliminary data.</text>
</comment>
<name>A0A8J6XEQ5_9CYAN</name>